<organism evidence="6 7">
    <name type="scientific">Colocasia esculenta</name>
    <name type="common">Wild taro</name>
    <name type="synonym">Arum esculentum</name>
    <dbReference type="NCBI Taxonomy" id="4460"/>
    <lineage>
        <taxon>Eukaryota</taxon>
        <taxon>Viridiplantae</taxon>
        <taxon>Streptophyta</taxon>
        <taxon>Embryophyta</taxon>
        <taxon>Tracheophyta</taxon>
        <taxon>Spermatophyta</taxon>
        <taxon>Magnoliopsida</taxon>
        <taxon>Liliopsida</taxon>
        <taxon>Araceae</taxon>
        <taxon>Aroideae</taxon>
        <taxon>Colocasieae</taxon>
        <taxon>Colocasia</taxon>
    </lineage>
</organism>
<dbReference type="InterPro" id="IPR000010">
    <property type="entry name" value="Cystatin_dom"/>
</dbReference>
<dbReference type="CDD" id="cd00042">
    <property type="entry name" value="CY"/>
    <property type="match status" value="1"/>
</dbReference>
<dbReference type="AlphaFoldDB" id="A0A843X5R0"/>
<dbReference type="SUPFAM" id="SSF54403">
    <property type="entry name" value="Cystatin/monellin"/>
    <property type="match status" value="1"/>
</dbReference>
<feature type="signal peptide" evidence="4">
    <location>
        <begin position="1"/>
        <end position="27"/>
    </location>
</feature>
<dbReference type="InterPro" id="IPR046350">
    <property type="entry name" value="Cystatin_sf"/>
</dbReference>
<evidence type="ECO:0000256" key="1">
    <source>
        <dbReference type="ARBA" id="ARBA00007233"/>
    </source>
</evidence>
<gene>
    <name evidence="6" type="ORF">Taro_047717</name>
</gene>
<feature type="domain" description="Cystatin" evidence="5">
    <location>
        <begin position="40"/>
        <end position="117"/>
    </location>
</feature>
<dbReference type="Proteomes" id="UP000652761">
    <property type="component" value="Unassembled WGS sequence"/>
</dbReference>
<dbReference type="PANTHER" id="PTHR47364:SF2">
    <property type="entry name" value="CYSTEINE PROTEINASE INHIBITOR 5"/>
    <property type="match status" value="1"/>
</dbReference>
<dbReference type="Gene3D" id="3.10.450.10">
    <property type="match status" value="1"/>
</dbReference>
<comment type="caution">
    <text evidence="6">The sequence shown here is derived from an EMBL/GenBank/DDBJ whole genome shotgun (WGS) entry which is preliminary data.</text>
</comment>
<evidence type="ECO:0000313" key="6">
    <source>
        <dbReference type="EMBL" id="MQM14781.1"/>
    </source>
</evidence>
<evidence type="ECO:0000259" key="5">
    <source>
        <dbReference type="Pfam" id="PF16845"/>
    </source>
</evidence>
<dbReference type="GO" id="GO:0004869">
    <property type="term" value="F:cysteine-type endopeptidase inhibitor activity"/>
    <property type="evidence" value="ECO:0007669"/>
    <property type="project" value="UniProtKB-KW"/>
</dbReference>
<dbReference type="EMBL" id="NMUH01006233">
    <property type="protein sequence ID" value="MQM14781.1"/>
    <property type="molecule type" value="Genomic_DNA"/>
</dbReference>
<name>A0A843X5R0_COLES</name>
<comment type="similarity">
    <text evidence="1">Belongs to the cystatin family. Phytocystatin subfamily.</text>
</comment>
<keyword evidence="3" id="KW-0789">Thiol protease inhibitor</keyword>
<sequence>MTSTQSSLLVLFLLLCSTTILSHLATAQEFPGRGDGYKRIKDVKYYHVVDIANYAIEEHKKQTGQELQFVRIISGYLDGRYYKLIILANDHGRKQRYEAVVWEKLYVKLRELVSFKLLA</sequence>
<keyword evidence="4" id="KW-0732">Signal</keyword>
<dbReference type="OrthoDB" id="2016588at2759"/>
<evidence type="ECO:0000256" key="4">
    <source>
        <dbReference type="SAM" id="SignalP"/>
    </source>
</evidence>
<feature type="chain" id="PRO_5032675363" description="Cystatin domain-containing protein" evidence="4">
    <location>
        <begin position="28"/>
        <end position="119"/>
    </location>
</feature>
<evidence type="ECO:0000256" key="2">
    <source>
        <dbReference type="ARBA" id="ARBA00022690"/>
    </source>
</evidence>
<keyword evidence="7" id="KW-1185">Reference proteome</keyword>
<proteinExistence type="inferred from homology"/>
<dbReference type="Pfam" id="PF16845">
    <property type="entry name" value="SQAPI"/>
    <property type="match status" value="1"/>
</dbReference>
<reference evidence="6" key="1">
    <citation type="submission" date="2017-07" db="EMBL/GenBank/DDBJ databases">
        <title>Taro Niue Genome Assembly and Annotation.</title>
        <authorList>
            <person name="Atibalentja N."/>
            <person name="Keating K."/>
            <person name="Fields C.J."/>
        </authorList>
    </citation>
    <scope>NUCLEOTIDE SEQUENCE</scope>
    <source>
        <strain evidence="6">Niue_2</strain>
        <tissue evidence="6">Leaf</tissue>
    </source>
</reference>
<accession>A0A843X5R0</accession>
<dbReference type="PANTHER" id="PTHR47364">
    <property type="entry name" value="CYSTEINE PROTEINASE INHIBITOR 5"/>
    <property type="match status" value="1"/>
</dbReference>
<evidence type="ECO:0000313" key="7">
    <source>
        <dbReference type="Proteomes" id="UP000652761"/>
    </source>
</evidence>
<keyword evidence="2" id="KW-0646">Protease inhibitor</keyword>
<evidence type="ECO:0000256" key="3">
    <source>
        <dbReference type="ARBA" id="ARBA00022704"/>
    </source>
</evidence>
<protein>
    <recommendedName>
        <fullName evidence="5">Cystatin domain-containing protein</fullName>
    </recommendedName>
</protein>